<dbReference type="PANTHER" id="PTHR19328">
    <property type="entry name" value="HEDGEHOG-INTERACTING PROTEIN"/>
    <property type="match status" value="1"/>
</dbReference>
<gene>
    <name evidence="3" type="ORF">HY076_06885</name>
</gene>
<feature type="chain" id="PRO_5039042083" evidence="1">
    <location>
        <begin position="22"/>
        <end position="380"/>
    </location>
</feature>
<feature type="signal peptide" evidence="1">
    <location>
        <begin position="1"/>
        <end position="21"/>
    </location>
</feature>
<organism evidence="3 4">
    <name type="scientific">Eiseniibacteriota bacterium</name>
    <dbReference type="NCBI Taxonomy" id="2212470"/>
    <lineage>
        <taxon>Bacteria</taxon>
        <taxon>Candidatus Eiseniibacteriota</taxon>
    </lineage>
</organism>
<protein>
    <submittedName>
        <fullName evidence="3">PQQ-dependent sugar dehydrogenase</fullName>
    </submittedName>
</protein>
<dbReference type="Gene3D" id="2.120.10.30">
    <property type="entry name" value="TolB, C-terminal domain"/>
    <property type="match status" value="1"/>
</dbReference>
<dbReference type="InterPro" id="IPR011042">
    <property type="entry name" value="6-blade_b-propeller_TolB-like"/>
</dbReference>
<evidence type="ECO:0000313" key="3">
    <source>
        <dbReference type="EMBL" id="MBI3539982.1"/>
    </source>
</evidence>
<name>A0A9D6L525_UNCEI</name>
<feature type="domain" description="Glucose/Sorbosone dehydrogenase" evidence="2">
    <location>
        <begin position="47"/>
        <end position="367"/>
    </location>
</feature>
<dbReference type="Pfam" id="PF07995">
    <property type="entry name" value="GSDH"/>
    <property type="match status" value="1"/>
</dbReference>
<dbReference type="Proteomes" id="UP000807850">
    <property type="component" value="Unassembled WGS sequence"/>
</dbReference>
<evidence type="ECO:0000313" key="4">
    <source>
        <dbReference type="Proteomes" id="UP000807850"/>
    </source>
</evidence>
<dbReference type="InterPro" id="IPR012938">
    <property type="entry name" value="Glc/Sorbosone_DH"/>
</dbReference>
<dbReference type="AlphaFoldDB" id="A0A9D6L525"/>
<evidence type="ECO:0000259" key="2">
    <source>
        <dbReference type="Pfam" id="PF07995"/>
    </source>
</evidence>
<evidence type="ECO:0000256" key="1">
    <source>
        <dbReference type="SAM" id="SignalP"/>
    </source>
</evidence>
<sequence>MRHPVFVAIAAAFILAAPARADAPAPAAGLALERVAGGLDRPLFVTAPAGDPRLFIVEQGGRVRIVRNGTLLPRPFLDIRDRVRAGGERGLLSLAFHPRYARNGFFYVNYTDLHGDTRVERYAVGADPDRADPASARLVLHVDQPFANHNGGLVMFGPDGMLYVGMGDGGSGGDPFGNGQKLGTLLGKLLRLDVDAGEPYRIPRGNPFAGRPGARPEIWALGLRNPWRFCFDHATGALVIADVGQNRWEEVDAAPAANPGLNYGWNVMEGDHCYGRDRCDTAGLTRPALEYGHGDGCSIIGGFVYRGTRMPALAGRYLYSDYCGGWIRSVRIDGGGASESREWSGLHVPQVTSFGEDATGELYVCSQTGDVYRLVMRAGR</sequence>
<dbReference type="PANTHER" id="PTHR19328:SF75">
    <property type="entry name" value="ALDOSE SUGAR DEHYDROGENASE YLII"/>
    <property type="match status" value="1"/>
</dbReference>
<accession>A0A9D6L525</accession>
<proteinExistence type="predicted"/>
<dbReference type="SUPFAM" id="SSF50952">
    <property type="entry name" value="Soluble quinoprotein glucose dehydrogenase"/>
    <property type="match status" value="1"/>
</dbReference>
<reference evidence="3" key="1">
    <citation type="submission" date="2020-07" db="EMBL/GenBank/DDBJ databases">
        <title>Huge and variable diversity of episymbiotic CPR bacteria and DPANN archaea in groundwater ecosystems.</title>
        <authorList>
            <person name="He C.Y."/>
            <person name="Keren R."/>
            <person name="Whittaker M."/>
            <person name="Farag I.F."/>
            <person name="Doudna J."/>
            <person name="Cate J.H.D."/>
            <person name="Banfield J.F."/>
        </authorList>
    </citation>
    <scope>NUCLEOTIDE SEQUENCE</scope>
    <source>
        <strain evidence="3">NC_groundwater_928_Pr1_S-0.2um_72_17</strain>
    </source>
</reference>
<keyword evidence="1" id="KW-0732">Signal</keyword>
<dbReference type="InterPro" id="IPR011041">
    <property type="entry name" value="Quinoprot_gluc/sorb_DH_b-prop"/>
</dbReference>
<comment type="caution">
    <text evidence="3">The sequence shown here is derived from an EMBL/GenBank/DDBJ whole genome shotgun (WGS) entry which is preliminary data.</text>
</comment>
<dbReference type="EMBL" id="JACQAY010000223">
    <property type="protein sequence ID" value="MBI3539982.1"/>
    <property type="molecule type" value="Genomic_DNA"/>
</dbReference>